<keyword evidence="2" id="KW-0813">Transport</keyword>
<dbReference type="SUPFAM" id="SSF103473">
    <property type="entry name" value="MFS general substrate transporter"/>
    <property type="match status" value="1"/>
</dbReference>
<evidence type="ECO:0000256" key="4">
    <source>
        <dbReference type="ARBA" id="ARBA00022989"/>
    </source>
</evidence>
<dbReference type="Proteomes" id="UP001082899">
    <property type="component" value="Unassembled WGS sequence"/>
</dbReference>
<dbReference type="EMBL" id="JAPMXC010000001">
    <property type="protein sequence ID" value="MCY0386902.1"/>
    <property type="molecule type" value="Genomic_DNA"/>
</dbReference>
<dbReference type="PANTHER" id="PTHR12778:SF10">
    <property type="entry name" value="MAJOR FACILITATOR SUPERFAMILY DOMAIN-CONTAINING PROTEIN 3"/>
    <property type="match status" value="1"/>
</dbReference>
<feature type="transmembrane region" description="Helical" evidence="6">
    <location>
        <begin position="425"/>
        <end position="443"/>
    </location>
</feature>
<reference evidence="7" key="1">
    <citation type="submission" date="2022-11" db="EMBL/GenBank/DDBJ databases">
        <title>Robbsia betulipollinis sp. nov., isolated from pollen of birch (Betula pendula).</title>
        <authorList>
            <person name="Shi H."/>
            <person name="Ambika Manirajan B."/>
            <person name="Ratering S."/>
            <person name="Geissler-Plaum R."/>
            <person name="Schnell S."/>
        </authorList>
    </citation>
    <scope>NUCLEOTIDE SEQUENCE</scope>
    <source>
        <strain evidence="7">Bb-Pol-6</strain>
    </source>
</reference>
<dbReference type="InterPro" id="IPR004752">
    <property type="entry name" value="AmpG_permease/AT-1"/>
</dbReference>
<feature type="transmembrane region" description="Helical" evidence="6">
    <location>
        <begin position="214"/>
        <end position="234"/>
    </location>
</feature>
<feature type="transmembrane region" description="Helical" evidence="6">
    <location>
        <begin position="359"/>
        <end position="386"/>
    </location>
</feature>
<dbReference type="Pfam" id="PF07690">
    <property type="entry name" value="MFS_1"/>
    <property type="match status" value="1"/>
</dbReference>
<evidence type="ECO:0000313" key="7">
    <source>
        <dbReference type="EMBL" id="MCY0386902.1"/>
    </source>
</evidence>
<dbReference type="NCBIfam" id="TIGR00901">
    <property type="entry name" value="2A0125"/>
    <property type="match status" value="1"/>
</dbReference>
<evidence type="ECO:0000256" key="1">
    <source>
        <dbReference type="ARBA" id="ARBA00004141"/>
    </source>
</evidence>
<dbReference type="InterPro" id="IPR036259">
    <property type="entry name" value="MFS_trans_sf"/>
</dbReference>
<evidence type="ECO:0000256" key="2">
    <source>
        <dbReference type="ARBA" id="ARBA00022448"/>
    </source>
</evidence>
<comment type="caution">
    <text evidence="7">The sequence shown here is derived from an EMBL/GenBank/DDBJ whole genome shotgun (WGS) entry which is preliminary data.</text>
</comment>
<dbReference type="RefSeq" id="WP_267846569.1">
    <property type="nucleotide sequence ID" value="NZ_JAPMXC010000001.1"/>
</dbReference>
<accession>A0ABT3ZKF5</accession>
<gene>
    <name evidence="7" type="ORF">OVY01_06590</name>
</gene>
<dbReference type="InterPro" id="IPR011701">
    <property type="entry name" value="MFS"/>
</dbReference>
<feature type="transmembrane region" description="Helical" evidence="6">
    <location>
        <begin position="26"/>
        <end position="50"/>
    </location>
</feature>
<proteinExistence type="predicted"/>
<dbReference type="PANTHER" id="PTHR12778">
    <property type="entry name" value="SOLUTE CARRIER FAMILY 33 ACETYL-COA TRANSPORTER -RELATED"/>
    <property type="match status" value="1"/>
</dbReference>
<feature type="transmembrane region" description="Helical" evidence="6">
    <location>
        <begin position="148"/>
        <end position="169"/>
    </location>
</feature>
<keyword evidence="5 6" id="KW-0472">Membrane</keyword>
<feature type="transmembrane region" description="Helical" evidence="6">
    <location>
        <begin position="333"/>
        <end position="353"/>
    </location>
</feature>
<dbReference type="CDD" id="cd17486">
    <property type="entry name" value="MFS_AmpG_like"/>
    <property type="match status" value="1"/>
</dbReference>
<sequence>MQIPPQITPPQAPVTGWRALFNTRMLICVFLGFTSGLPLFVLINLVQAWMRSDGVNLKQIGLFTLIQFPYTWKFVWAPLLDRFVPSLPALLRRGRRRPPGFAPDADADTDAPASRRRFGRRRSWMLLTQVLVTGSIAAMGFFSPRQEIWTVAGLAVAVAFFSASSDVVIDAYRRELLTDREQGLGTAIHVNAYKIAGLVPGSLALILADHLPWSTVFMITAAFMLPGIVMTLVVDEPVVRGAPPRTLRDAVVLPFREFVERGGWRNALLILAFIFLYKLGDSMATALATSFYLDLGFTKTQIGLVAKASSLWASVAGGILGGLWLVRLGISRGLWVFGVAQIVSTLGFAWLAAQGPGATPFALGTVIALEAFGAGLGTAAFTAYIASTTDERYTATQFALFTSLASVPRTVANAGTGYIVVQTGWFHFFVLCAVLAVPGMLLLPKVAPWRNAR</sequence>
<evidence type="ECO:0000313" key="8">
    <source>
        <dbReference type="Proteomes" id="UP001082899"/>
    </source>
</evidence>
<feature type="transmembrane region" description="Helical" evidence="6">
    <location>
        <begin position="190"/>
        <end position="208"/>
    </location>
</feature>
<feature type="transmembrane region" description="Helical" evidence="6">
    <location>
        <begin position="268"/>
        <end position="292"/>
    </location>
</feature>
<evidence type="ECO:0000256" key="3">
    <source>
        <dbReference type="ARBA" id="ARBA00022692"/>
    </source>
</evidence>
<keyword evidence="8" id="KW-1185">Reference proteome</keyword>
<comment type="subcellular location">
    <subcellularLocation>
        <location evidence="1">Membrane</location>
        <topology evidence="1">Multi-pass membrane protein</topology>
    </subcellularLocation>
</comment>
<feature type="transmembrane region" description="Helical" evidence="6">
    <location>
        <begin position="124"/>
        <end position="142"/>
    </location>
</feature>
<evidence type="ECO:0000256" key="6">
    <source>
        <dbReference type="SAM" id="Phobius"/>
    </source>
</evidence>
<name>A0ABT3ZKF5_9BURK</name>
<keyword evidence="4 6" id="KW-1133">Transmembrane helix</keyword>
<feature type="transmembrane region" description="Helical" evidence="6">
    <location>
        <begin position="304"/>
        <end position="326"/>
    </location>
</feature>
<evidence type="ECO:0000256" key="5">
    <source>
        <dbReference type="ARBA" id="ARBA00023136"/>
    </source>
</evidence>
<keyword evidence="3 6" id="KW-0812">Transmembrane</keyword>
<organism evidence="7 8">
    <name type="scientific">Robbsia betulipollinis</name>
    <dbReference type="NCBI Taxonomy" id="2981849"/>
    <lineage>
        <taxon>Bacteria</taxon>
        <taxon>Pseudomonadati</taxon>
        <taxon>Pseudomonadota</taxon>
        <taxon>Betaproteobacteria</taxon>
        <taxon>Burkholderiales</taxon>
        <taxon>Burkholderiaceae</taxon>
        <taxon>Robbsia</taxon>
    </lineage>
</organism>
<dbReference type="Gene3D" id="1.20.1250.20">
    <property type="entry name" value="MFS general substrate transporter like domains"/>
    <property type="match status" value="2"/>
</dbReference>
<protein>
    <submittedName>
        <fullName evidence="7">AmpG family muropeptide MFS transporter</fullName>
    </submittedName>
</protein>
<feature type="transmembrane region" description="Helical" evidence="6">
    <location>
        <begin position="398"/>
        <end position="419"/>
    </location>
</feature>